<gene>
    <name evidence="4" type="primary">proC</name>
    <name evidence="7" type="ORF">J2S76_001484</name>
</gene>
<dbReference type="InterPro" id="IPR028939">
    <property type="entry name" value="P5C_Rdtase_cat_N"/>
</dbReference>
<dbReference type="SUPFAM" id="SSF48179">
    <property type="entry name" value="6-phosphogluconate dehydrogenase C-terminal domain-like"/>
    <property type="match status" value="1"/>
</dbReference>
<evidence type="ECO:0000256" key="2">
    <source>
        <dbReference type="ARBA" id="ARBA00022857"/>
    </source>
</evidence>
<reference evidence="7 8" key="1">
    <citation type="submission" date="2023-07" db="EMBL/GenBank/DDBJ databases">
        <title>Genomic Encyclopedia of Type Strains, Phase IV (KMG-IV): sequencing the most valuable type-strain genomes for metagenomic binning, comparative biology and taxonomic classification.</title>
        <authorList>
            <person name="Goeker M."/>
        </authorList>
    </citation>
    <scope>NUCLEOTIDE SEQUENCE [LARGE SCALE GENOMIC DNA]</scope>
    <source>
        <strain evidence="7 8">DSM 1277</strain>
    </source>
</reference>
<dbReference type="Pfam" id="PF03807">
    <property type="entry name" value="F420_oxidored"/>
    <property type="match status" value="1"/>
</dbReference>
<dbReference type="InterPro" id="IPR000304">
    <property type="entry name" value="Pyrroline-COOH_reductase"/>
</dbReference>
<dbReference type="InterPro" id="IPR008927">
    <property type="entry name" value="6-PGluconate_DH-like_C_sf"/>
</dbReference>
<evidence type="ECO:0000313" key="8">
    <source>
        <dbReference type="Proteomes" id="UP001238467"/>
    </source>
</evidence>
<dbReference type="PANTHER" id="PTHR11645">
    <property type="entry name" value="PYRROLINE-5-CARBOXYLATE REDUCTASE"/>
    <property type="match status" value="1"/>
</dbReference>
<feature type="domain" description="Pyrroline-5-carboxylate reductase dimerisation" evidence="6">
    <location>
        <begin position="159"/>
        <end position="259"/>
    </location>
</feature>
<keyword evidence="2 4" id="KW-0521">NADP</keyword>
<dbReference type="Gene3D" id="3.40.50.720">
    <property type="entry name" value="NAD(P)-binding Rossmann-like Domain"/>
    <property type="match status" value="1"/>
</dbReference>
<dbReference type="Gene3D" id="1.10.3730.10">
    <property type="entry name" value="ProC C-terminal domain-like"/>
    <property type="match status" value="1"/>
</dbReference>
<comment type="caution">
    <text evidence="7">The sequence shown here is derived from an EMBL/GenBank/DDBJ whole genome shotgun (WGS) entry which is preliminary data.</text>
</comment>
<dbReference type="Pfam" id="PF14748">
    <property type="entry name" value="P5CR_dimer"/>
    <property type="match status" value="1"/>
</dbReference>
<protein>
    <recommendedName>
        <fullName evidence="4">Pyrroline-5-carboxylate reductase</fullName>
        <shortName evidence="4">P5C reductase</shortName>
        <shortName evidence="4">P5CR</shortName>
        <ecNumber evidence="4">1.5.1.2</ecNumber>
    </recommendedName>
    <alternativeName>
        <fullName evidence="4">PCA reductase</fullName>
    </alternativeName>
</protein>
<accession>A0ABU0DF90</accession>
<comment type="catalytic activity">
    <reaction evidence="4">
        <text>L-proline + NADP(+) = (S)-1-pyrroline-5-carboxylate + NADPH + 2 H(+)</text>
        <dbReference type="Rhea" id="RHEA:14109"/>
        <dbReference type="ChEBI" id="CHEBI:15378"/>
        <dbReference type="ChEBI" id="CHEBI:17388"/>
        <dbReference type="ChEBI" id="CHEBI:57783"/>
        <dbReference type="ChEBI" id="CHEBI:58349"/>
        <dbReference type="ChEBI" id="CHEBI:60039"/>
        <dbReference type="EC" id="1.5.1.2"/>
    </reaction>
</comment>
<evidence type="ECO:0000256" key="1">
    <source>
        <dbReference type="ARBA" id="ARBA00005525"/>
    </source>
</evidence>
<keyword evidence="4" id="KW-0963">Cytoplasm</keyword>
<dbReference type="PANTHER" id="PTHR11645:SF0">
    <property type="entry name" value="PYRROLINE-5-CARBOXYLATE REDUCTASE 3"/>
    <property type="match status" value="1"/>
</dbReference>
<comment type="function">
    <text evidence="4">Catalyzes the reduction of 1-pyrroline-5-carboxylate (PCA) to L-proline.</text>
</comment>
<comment type="similarity">
    <text evidence="1 4">Belongs to the pyrroline-5-carboxylate reductase family.</text>
</comment>
<dbReference type="EMBL" id="JAUSUH010000002">
    <property type="protein sequence ID" value="MDQ0347067.1"/>
    <property type="molecule type" value="Genomic_DNA"/>
</dbReference>
<dbReference type="Proteomes" id="UP001238467">
    <property type="component" value="Unassembled WGS sequence"/>
</dbReference>
<evidence type="ECO:0000259" key="6">
    <source>
        <dbReference type="Pfam" id="PF14748"/>
    </source>
</evidence>
<proteinExistence type="inferred from homology"/>
<dbReference type="PIRSF" id="PIRSF000193">
    <property type="entry name" value="Pyrrol-5-carb_rd"/>
    <property type="match status" value="1"/>
</dbReference>
<dbReference type="EC" id="1.5.1.2" evidence="4"/>
<dbReference type="GO" id="GO:0004735">
    <property type="term" value="F:pyrroline-5-carboxylate reductase activity"/>
    <property type="evidence" value="ECO:0007669"/>
    <property type="project" value="UniProtKB-EC"/>
</dbReference>
<feature type="domain" description="Pyrroline-5-carboxylate reductase catalytic N-terminal" evidence="5">
    <location>
        <begin position="8"/>
        <end position="96"/>
    </location>
</feature>
<evidence type="ECO:0000256" key="4">
    <source>
        <dbReference type="HAMAP-Rule" id="MF_01925"/>
    </source>
</evidence>
<comment type="catalytic activity">
    <reaction evidence="4">
        <text>L-proline + NAD(+) = (S)-1-pyrroline-5-carboxylate + NADH + 2 H(+)</text>
        <dbReference type="Rhea" id="RHEA:14105"/>
        <dbReference type="ChEBI" id="CHEBI:15378"/>
        <dbReference type="ChEBI" id="CHEBI:17388"/>
        <dbReference type="ChEBI" id="CHEBI:57540"/>
        <dbReference type="ChEBI" id="CHEBI:57945"/>
        <dbReference type="ChEBI" id="CHEBI:60039"/>
        <dbReference type="EC" id="1.5.1.2"/>
    </reaction>
</comment>
<dbReference type="SUPFAM" id="SSF51735">
    <property type="entry name" value="NAD(P)-binding Rossmann-fold domains"/>
    <property type="match status" value="1"/>
</dbReference>
<dbReference type="InterPro" id="IPR036291">
    <property type="entry name" value="NAD(P)-bd_dom_sf"/>
</dbReference>
<dbReference type="HAMAP" id="MF_01925">
    <property type="entry name" value="P5C_reductase"/>
    <property type="match status" value="1"/>
</dbReference>
<evidence type="ECO:0000259" key="5">
    <source>
        <dbReference type="Pfam" id="PF03807"/>
    </source>
</evidence>
<sequence>MDKMTGTFGLVGCGQLGAAIASALLRAGAVDPARMWIANRSGPVPALAATPGLNWTADIQTLADACDTILLALPPAIGRKLRFEGAGRLVVSVMAGVSVAELGAISGAARVVRAMSSPAAAIGMAYSPWFAGEGVSEHDRAIVRALFSACGASDEVPDESQIDVFTAITGPVPGFVAAFAASVQDYAQAQGVAPDVARRAVGQLFHAAGALLAGSERPAAYFVAEMVDYAGTTAAGLEALRAAGLTEIVAQGLEAARLRCLTIGREEG</sequence>
<keyword evidence="4" id="KW-0028">Amino-acid biosynthesis</keyword>
<dbReference type="RefSeq" id="WP_307058987.1">
    <property type="nucleotide sequence ID" value="NZ_JAUSUH010000002.1"/>
</dbReference>
<dbReference type="InterPro" id="IPR029036">
    <property type="entry name" value="P5CR_dimer"/>
</dbReference>
<comment type="subcellular location">
    <subcellularLocation>
        <location evidence="4">Cytoplasm</location>
    </subcellularLocation>
</comment>
<keyword evidence="4" id="KW-0641">Proline biosynthesis</keyword>
<evidence type="ECO:0000313" key="7">
    <source>
        <dbReference type="EMBL" id="MDQ0347067.1"/>
    </source>
</evidence>
<evidence type="ECO:0000256" key="3">
    <source>
        <dbReference type="ARBA" id="ARBA00023002"/>
    </source>
</evidence>
<comment type="pathway">
    <text evidence="4">Amino-acid biosynthesis; L-proline biosynthesis; L-proline from L-glutamate 5-semialdehyde: step 1/1.</text>
</comment>
<organism evidence="7 8">
    <name type="scientific">Ancylobacter vacuolatus</name>
    <dbReference type="NCBI Taxonomy" id="223389"/>
    <lineage>
        <taxon>Bacteria</taxon>
        <taxon>Pseudomonadati</taxon>
        <taxon>Pseudomonadota</taxon>
        <taxon>Alphaproteobacteria</taxon>
        <taxon>Hyphomicrobiales</taxon>
        <taxon>Xanthobacteraceae</taxon>
        <taxon>Ancylobacter</taxon>
    </lineage>
</organism>
<keyword evidence="8" id="KW-1185">Reference proteome</keyword>
<name>A0ABU0DF90_9HYPH</name>
<keyword evidence="3 4" id="KW-0560">Oxidoreductase</keyword>